<dbReference type="PANTHER" id="PTHR43081">
    <property type="entry name" value="ADENYLATE CYCLASE, TERMINAL-DIFFERENTIATION SPECIFIC-RELATED"/>
    <property type="match status" value="1"/>
</dbReference>
<feature type="transmembrane region" description="Helical" evidence="20">
    <location>
        <begin position="825"/>
        <end position="856"/>
    </location>
</feature>
<keyword evidence="9" id="KW-0547">Nucleotide-binding</keyword>
<organism evidence="23 24">
    <name type="scientific">Trypanosoma equiperdum</name>
    <dbReference type="NCBI Taxonomy" id="5694"/>
    <lineage>
        <taxon>Eukaryota</taxon>
        <taxon>Discoba</taxon>
        <taxon>Euglenozoa</taxon>
        <taxon>Kinetoplastea</taxon>
        <taxon>Metakinetoplastina</taxon>
        <taxon>Trypanosomatida</taxon>
        <taxon>Trypanosomatidae</taxon>
        <taxon>Trypanosoma</taxon>
    </lineage>
</organism>
<dbReference type="Gene3D" id="3.30.70.1230">
    <property type="entry name" value="Nucleotide cyclase"/>
    <property type="match status" value="1"/>
</dbReference>
<dbReference type="CDD" id="cd07556">
    <property type="entry name" value="Nucleotidyl_cyc_III"/>
    <property type="match status" value="1"/>
</dbReference>
<dbReference type="RefSeq" id="XP_067077723.1">
    <property type="nucleotide sequence ID" value="XM_067221622.1"/>
</dbReference>
<sequence length="1214" mass="133785">MTTTKASCLISSDSALRRNSIVATAPLLLLLALTLPVGNGEVTQVNVLSLMYTTEFPVEDAVLFDKGLNVSLMARRLELKGQVKVEFIRPAAPNSPIDVAIEQGAQQSVGKLLLVLGPLGDDNIQIFKGAMEEHELVAFTPIATSSEGYGWDPHLYYLTVGPDAELMALVRYAVGVLGLQRVGVMYVKDTSFSRKSFEFVEKLMMRMGHNISCVFAPESGFSSAGNKVSLDSEWEQFAAALPQAILLLGPRGRDSRWFVMRVAEDNRTSRSHLLAQSGLQSFLLKTWCEALEATGAEFRTGQVIFSGTNPLACDTEYKAVQRFIDETKRYLGNEEEGSEDAGAGGLSNDTGGEMMMLGWMTGEVISAALGNSRVVSNRTAFMESLYYQRRYVVDDLVIGDYGNECGEEAIRQGAVCRCNQGGSMVYMKEMVSKTLLRPVTAGYVTLGMSRCSRESLQLNAPLNALLLLMQDDDVALRANVDWDVGASASVGNGHLTVHDRLFLHSFLATSDAAASILQQLLSVRIVSAVFGVVSDDMLEIEGMTFFDPITTTPRLTKPRKNVIYLSPTMEQQLYVLAEYLYSNPPPSVKAIIRSKEASEISKLLRKTLLTFDAPLSPADILDDDDELGDYLPTEGDVMVIGLTKSDVGTIAEHLETFEESRVFLIFSELALLFEELRAAFRNKASAHRLVFATNLPHWAEIEMPTDRVDNLNSVVPDRSLWSPMALLGFVTGRLMESILERMENVNPGLLADLFFKESLITVDGMWYGPYTDDCDIGKPIEGNHCIHNYGATHISVWSMARVLRSDVPLLQNPTTPSMEYIDPDAIVLTGAAIAGIGIAVFASLLLLAALGALLYFTMNRTRDNASAPKEPMEPVTIIFTDIESSTAIWAAHPELMPDAVAAHHRVIRRLIEKYDCYEVKTVGDSFMIACKGAYPAARLVWELQVSFLNHDWGTGVFDEIYRDAERERRSEDREYNPPTAYLDSEVYSRLWNGLRVRVGIHTGLCDIRRDEVTKGYDYYGQTTNMAARTESVANGGQVLMTRGTYFSLSSTERQEFGVTSLGLVPLRGVPEPVEMYQLDAVAGRVFAPLRFDREACCEQEDGTSTSASDHGSTVAELSESAQWVVASLRAVLRAFSTSQRQKLLMPICERWNVSIPRKPLPMWGEEHCEAIMRSIGAKIGSVVDHPAATDATMTGSTVTNDSVIFISGNPEAQR</sequence>
<feature type="domain" description="Guanylate cyclase" evidence="22">
    <location>
        <begin position="876"/>
        <end position="1030"/>
    </location>
</feature>
<dbReference type="InterPro" id="IPR050697">
    <property type="entry name" value="Adenylyl/Guanylyl_Cyclase_3/4"/>
</dbReference>
<evidence type="ECO:0000313" key="23">
    <source>
        <dbReference type="EMBL" id="SCU66261.1"/>
    </source>
</evidence>
<dbReference type="SMART" id="SM00044">
    <property type="entry name" value="CYCc"/>
    <property type="match status" value="1"/>
</dbReference>
<keyword evidence="16" id="KW-0325">Glycoprotein</keyword>
<comment type="function">
    <text evidence="3">Could act as a receptor for an unknown ligand.</text>
</comment>
<dbReference type="FunFam" id="3.30.70.1230:FF:000022">
    <property type="entry name" value="Receptor-type adenylate cyclase GRESAG 4, putative"/>
    <property type="match status" value="1"/>
</dbReference>
<dbReference type="InterPro" id="IPR001054">
    <property type="entry name" value="A/G_cyclase"/>
</dbReference>
<dbReference type="GO" id="GO:0006171">
    <property type="term" value="P:cAMP biosynthetic process"/>
    <property type="evidence" value="ECO:0007669"/>
    <property type="project" value="UniProtKB-KW"/>
</dbReference>
<dbReference type="VEuPathDB" id="TriTrypDB:TEOVI_000714800"/>
<comment type="subcellular location">
    <subcellularLocation>
        <location evidence="4">Membrane</location>
        <topology evidence="4">Multi-pass membrane protein</topology>
    </subcellularLocation>
</comment>
<keyword evidence="11" id="KW-0460">Magnesium</keyword>
<comment type="catalytic activity">
    <reaction evidence="1">
        <text>ATP = 3',5'-cyclic AMP + diphosphate</text>
        <dbReference type="Rhea" id="RHEA:15389"/>
        <dbReference type="ChEBI" id="CHEBI:30616"/>
        <dbReference type="ChEBI" id="CHEBI:33019"/>
        <dbReference type="ChEBI" id="CHEBI:58165"/>
        <dbReference type="EC" id="4.6.1.1"/>
    </reaction>
</comment>
<keyword evidence="17 23" id="KW-0456">Lyase</keyword>
<evidence type="ECO:0000256" key="11">
    <source>
        <dbReference type="ARBA" id="ARBA00022842"/>
    </source>
</evidence>
<gene>
    <name evidence="23" type="ORF">TEOVI_000714800</name>
</gene>
<evidence type="ECO:0000259" key="22">
    <source>
        <dbReference type="PROSITE" id="PS50125"/>
    </source>
</evidence>
<dbReference type="PANTHER" id="PTHR43081:SF1">
    <property type="entry name" value="ADENYLATE CYCLASE, TERMINAL-DIFFERENTIATION SPECIFIC"/>
    <property type="match status" value="1"/>
</dbReference>
<name>A0A1G4I389_TRYEQ</name>
<evidence type="ECO:0000256" key="20">
    <source>
        <dbReference type="SAM" id="Phobius"/>
    </source>
</evidence>
<dbReference type="EC" id="4.6.1.1" evidence="6"/>
<comment type="cofactor">
    <cofactor evidence="2">
        <name>Mg(2+)</name>
        <dbReference type="ChEBI" id="CHEBI:18420"/>
    </cofactor>
</comment>
<evidence type="ECO:0000256" key="17">
    <source>
        <dbReference type="ARBA" id="ARBA00023239"/>
    </source>
</evidence>
<comment type="similarity">
    <text evidence="5">Belongs to the adenylyl cyclase class-3 family.</text>
</comment>
<evidence type="ECO:0000256" key="15">
    <source>
        <dbReference type="ARBA" id="ARBA00023170"/>
    </source>
</evidence>
<dbReference type="SUPFAM" id="SSF55073">
    <property type="entry name" value="Nucleotide cyclase"/>
    <property type="match status" value="1"/>
</dbReference>
<keyword evidence="24" id="KW-1185">Reference proteome</keyword>
<evidence type="ECO:0000256" key="18">
    <source>
        <dbReference type="ARBA" id="ARBA00032597"/>
    </source>
</evidence>
<evidence type="ECO:0000256" key="19">
    <source>
        <dbReference type="ARBA" id="ARBA00032637"/>
    </source>
</evidence>
<keyword evidence="7 20" id="KW-0812">Transmembrane</keyword>
<accession>A0A1G4I389</accession>
<dbReference type="InterPro" id="IPR057399">
    <property type="entry name" value="GRESAG4.1/3_peripasmic_1"/>
</dbReference>
<keyword evidence="14 20" id="KW-0472">Membrane</keyword>
<dbReference type="EMBL" id="CZPT02000526">
    <property type="protein sequence ID" value="SCU66261.1"/>
    <property type="molecule type" value="Genomic_DNA"/>
</dbReference>
<dbReference type="Pfam" id="PF25495">
    <property type="entry name" value="Peripla_BP_A-cyclase_1"/>
    <property type="match status" value="1"/>
</dbReference>
<evidence type="ECO:0000256" key="3">
    <source>
        <dbReference type="ARBA" id="ARBA00002708"/>
    </source>
</evidence>
<keyword evidence="15" id="KW-0675">Receptor</keyword>
<feature type="chain" id="PRO_5009235301" description="adenylate cyclase" evidence="21">
    <location>
        <begin position="41"/>
        <end position="1214"/>
    </location>
</feature>
<proteinExistence type="inferred from homology"/>
<comment type="caution">
    <text evidence="23">The sequence shown here is derived from an EMBL/GenBank/DDBJ whole genome shotgun (WGS) entry which is preliminary data.</text>
</comment>
<evidence type="ECO:0000256" key="4">
    <source>
        <dbReference type="ARBA" id="ARBA00004141"/>
    </source>
</evidence>
<dbReference type="InterPro" id="IPR029787">
    <property type="entry name" value="Nucleotide_cyclase"/>
</dbReference>
<evidence type="ECO:0000256" key="13">
    <source>
        <dbReference type="ARBA" id="ARBA00022998"/>
    </source>
</evidence>
<keyword evidence="21" id="KW-0732">Signal</keyword>
<dbReference type="GO" id="GO:0004016">
    <property type="term" value="F:adenylate cyclase activity"/>
    <property type="evidence" value="ECO:0007669"/>
    <property type="project" value="UniProtKB-EC"/>
</dbReference>
<dbReference type="AlphaFoldDB" id="A0A1G4I389"/>
<dbReference type="GO" id="GO:0016020">
    <property type="term" value="C:membrane"/>
    <property type="evidence" value="ECO:0007669"/>
    <property type="project" value="UniProtKB-SubCell"/>
</dbReference>
<dbReference type="InterPro" id="IPR028082">
    <property type="entry name" value="Peripla_BP_I"/>
</dbReference>
<dbReference type="PROSITE" id="PS50125">
    <property type="entry name" value="GUANYLATE_CYCLASE_2"/>
    <property type="match status" value="1"/>
</dbReference>
<keyword evidence="10" id="KW-0067">ATP-binding</keyword>
<evidence type="ECO:0000256" key="6">
    <source>
        <dbReference type="ARBA" id="ARBA00012201"/>
    </source>
</evidence>
<evidence type="ECO:0000256" key="5">
    <source>
        <dbReference type="ARBA" id="ARBA00005381"/>
    </source>
</evidence>
<dbReference type="GeneID" id="92381082"/>
<keyword evidence="13" id="KW-0115">cAMP biosynthesis</keyword>
<evidence type="ECO:0000256" key="12">
    <source>
        <dbReference type="ARBA" id="ARBA00022989"/>
    </source>
</evidence>
<dbReference type="Pfam" id="PF25493">
    <property type="entry name" value="Peripla_BP_A-cyclase"/>
    <property type="match status" value="1"/>
</dbReference>
<protein>
    <recommendedName>
        <fullName evidence="6">adenylate cyclase</fullName>
        <ecNumber evidence="6">4.6.1.1</ecNumber>
    </recommendedName>
    <alternativeName>
        <fullName evidence="18">ATP pyrophosphate-lyase</fullName>
    </alternativeName>
    <alternativeName>
        <fullName evidence="19">Adenylyl cyclase</fullName>
    </alternativeName>
</protein>
<evidence type="ECO:0000256" key="16">
    <source>
        <dbReference type="ARBA" id="ARBA00023180"/>
    </source>
</evidence>
<reference evidence="23" key="1">
    <citation type="submission" date="2016-09" db="EMBL/GenBank/DDBJ databases">
        <authorList>
            <person name="Hebert L."/>
            <person name="Moumen B."/>
        </authorList>
    </citation>
    <scope>NUCLEOTIDE SEQUENCE [LARGE SCALE GENOMIC DNA]</scope>
    <source>
        <strain evidence="23">OVI</strain>
    </source>
</reference>
<dbReference type="Pfam" id="PF00211">
    <property type="entry name" value="Guanylate_cyc"/>
    <property type="match status" value="1"/>
</dbReference>
<dbReference type="GO" id="GO:0005524">
    <property type="term" value="F:ATP binding"/>
    <property type="evidence" value="ECO:0007669"/>
    <property type="project" value="UniProtKB-KW"/>
</dbReference>
<evidence type="ECO:0000256" key="9">
    <source>
        <dbReference type="ARBA" id="ARBA00022741"/>
    </source>
</evidence>
<dbReference type="Gene3D" id="3.40.50.2300">
    <property type="match status" value="2"/>
</dbReference>
<evidence type="ECO:0000256" key="21">
    <source>
        <dbReference type="SAM" id="SignalP"/>
    </source>
</evidence>
<keyword evidence="12 20" id="KW-1133">Transmembrane helix</keyword>
<evidence type="ECO:0000256" key="14">
    <source>
        <dbReference type="ARBA" id="ARBA00023136"/>
    </source>
</evidence>
<dbReference type="GO" id="GO:0046872">
    <property type="term" value="F:metal ion binding"/>
    <property type="evidence" value="ECO:0007669"/>
    <property type="project" value="UniProtKB-KW"/>
</dbReference>
<dbReference type="Proteomes" id="UP000195570">
    <property type="component" value="Unassembled WGS sequence"/>
</dbReference>
<evidence type="ECO:0000256" key="2">
    <source>
        <dbReference type="ARBA" id="ARBA00001946"/>
    </source>
</evidence>
<evidence type="ECO:0000256" key="1">
    <source>
        <dbReference type="ARBA" id="ARBA00001593"/>
    </source>
</evidence>
<evidence type="ECO:0000313" key="24">
    <source>
        <dbReference type="Proteomes" id="UP000195570"/>
    </source>
</evidence>
<evidence type="ECO:0000256" key="7">
    <source>
        <dbReference type="ARBA" id="ARBA00022692"/>
    </source>
</evidence>
<keyword evidence="8" id="KW-0479">Metal-binding</keyword>
<evidence type="ECO:0000256" key="8">
    <source>
        <dbReference type="ARBA" id="ARBA00022723"/>
    </source>
</evidence>
<dbReference type="InterPro" id="IPR057398">
    <property type="entry name" value="GRESAG4.1/3_peripasmic_2"/>
</dbReference>
<dbReference type="SUPFAM" id="SSF53822">
    <property type="entry name" value="Periplasmic binding protein-like I"/>
    <property type="match status" value="1"/>
</dbReference>
<dbReference type="GO" id="GO:0035556">
    <property type="term" value="P:intracellular signal transduction"/>
    <property type="evidence" value="ECO:0007669"/>
    <property type="project" value="InterPro"/>
</dbReference>
<evidence type="ECO:0000256" key="10">
    <source>
        <dbReference type="ARBA" id="ARBA00022840"/>
    </source>
</evidence>
<feature type="signal peptide" evidence="21">
    <location>
        <begin position="1"/>
        <end position="40"/>
    </location>
</feature>